<dbReference type="EMBL" id="FP929050">
    <property type="protein sequence ID" value="CBL12640.1"/>
    <property type="molecule type" value="Genomic_DNA"/>
</dbReference>
<protein>
    <submittedName>
        <fullName evidence="1">Uncharacterized protein</fullName>
    </submittedName>
</protein>
<dbReference type="Proteomes" id="UP000008953">
    <property type="component" value="Chromosome"/>
</dbReference>
<evidence type="ECO:0000313" key="2">
    <source>
        <dbReference type="Proteomes" id="UP000008953"/>
    </source>
</evidence>
<dbReference type="HOGENOM" id="CLU_3204789_0_0_9"/>
<accession>D4KZ50</accession>
<organism evidence="1 2">
    <name type="scientific">Roseburia intestinalis XB6B4</name>
    <dbReference type="NCBI Taxonomy" id="718255"/>
    <lineage>
        <taxon>Bacteria</taxon>
        <taxon>Bacillati</taxon>
        <taxon>Bacillota</taxon>
        <taxon>Clostridia</taxon>
        <taxon>Lachnospirales</taxon>
        <taxon>Lachnospiraceae</taxon>
        <taxon>Roseburia</taxon>
    </lineage>
</organism>
<reference evidence="1 2" key="2">
    <citation type="submission" date="2010-03" db="EMBL/GenBank/DDBJ databases">
        <authorList>
            <person name="Pajon A."/>
        </authorList>
    </citation>
    <scope>NUCLEOTIDE SEQUENCE [LARGE SCALE GENOMIC DNA]</scope>
    <source>
        <strain evidence="1 2">XB6B4</strain>
    </source>
</reference>
<proteinExistence type="predicted"/>
<gene>
    <name evidence="1" type="ORF">RO1_21120</name>
</gene>
<sequence length="45" mass="5239">MNEFLKSESVIFAGIIAKECFLNFKMQDCRMKNAKRANVRNRKTG</sequence>
<evidence type="ECO:0000313" key="1">
    <source>
        <dbReference type="EMBL" id="CBL12640.1"/>
    </source>
</evidence>
<dbReference type="KEGG" id="rix:RO1_21120"/>
<dbReference type="PATRIC" id="fig|718255.3.peg.3281"/>
<dbReference type="AlphaFoldDB" id="D4KZ50"/>
<reference evidence="1 2" key="1">
    <citation type="submission" date="2010-03" db="EMBL/GenBank/DDBJ databases">
        <title>The genome sequence of Roseburia intestinalis XB6B4.</title>
        <authorList>
            <consortium name="metaHIT consortium -- http://www.metahit.eu/"/>
            <person name="Pajon A."/>
            <person name="Turner K."/>
            <person name="Parkhill J."/>
            <person name="Bernalier A."/>
        </authorList>
    </citation>
    <scope>NUCLEOTIDE SEQUENCE [LARGE SCALE GENOMIC DNA]</scope>
    <source>
        <strain evidence="1 2">XB6B4</strain>
    </source>
</reference>
<name>D4KZ50_9FIRM</name>